<feature type="coiled-coil region" evidence="1">
    <location>
        <begin position="763"/>
        <end position="811"/>
    </location>
</feature>
<protein>
    <submittedName>
        <fullName evidence="3">Uncharacterized protein</fullName>
    </submittedName>
</protein>
<name>A0A9P0BAQ2_BRAAE</name>
<feature type="compositionally biased region" description="Polar residues" evidence="2">
    <location>
        <begin position="1"/>
        <end position="24"/>
    </location>
</feature>
<gene>
    <name evidence="3" type="ORF">MELIAE_LOCUS10915</name>
</gene>
<evidence type="ECO:0000256" key="2">
    <source>
        <dbReference type="SAM" id="MobiDB-lite"/>
    </source>
</evidence>
<accession>A0A9P0BAQ2</accession>
<evidence type="ECO:0000256" key="1">
    <source>
        <dbReference type="SAM" id="Coils"/>
    </source>
</evidence>
<keyword evidence="1" id="KW-0175">Coiled coil</keyword>
<feature type="region of interest" description="Disordered" evidence="2">
    <location>
        <begin position="1"/>
        <end position="108"/>
    </location>
</feature>
<evidence type="ECO:0000313" key="4">
    <source>
        <dbReference type="Proteomes" id="UP001154078"/>
    </source>
</evidence>
<feature type="coiled-coil region" evidence="1">
    <location>
        <begin position="310"/>
        <end position="524"/>
    </location>
</feature>
<feature type="compositionally biased region" description="Basic and acidic residues" evidence="2">
    <location>
        <begin position="62"/>
        <end position="74"/>
    </location>
</feature>
<proteinExistence type="predicted"/>
<organism evidence="3 4">
    <name type="scientific">Brassicogethes aeneus</name>
    <name type="common">Rape pollen beetle</name>
    <name type="synonym">Meligethes aeneus</name>
    <dbReference type="NCBI Taxonomy" id="1431903"/>
    <lineage>
        <taxon>Eukaryota</taxon>
        <taxon>Metazoa</taxon>
        <taxon>Ecdysozoa</taxon>
        <taxon>Arthropoda</taxon>
        <taxon>Hexapoda</taxon>
        <taxon>Insecta</taxon>
        <taxon>Pterygota</taxon>
        <taxon>Neoptera</taxon>
        <taxon>Endopterygota</taxon>
        <taxon>Coleoptera</taxon>
        <taxon>Polyphaga</taxon>
        <taxon>Cucujiformia</taxon>
        <taxon>Nitidulidae</taxon>
        <taxon>Meligethinae</taxon>
        <taxon>Brassicogethes</taxon>
    </lineage>
</organism>
<dbReference type="OrthoDB" id="8197438at2759"/>
<feature type="coiled-coil region" evidence="1">
    <location>
        <begin position="618"/>
        <end position="720"/>
    </location>
</feature>
<sequence length="979" mass="113162">MSDTQTNNDSEWQSVTQITSSSLDNLDKTIMEDPPKEEVAIPKIKEPPKREKAPTRPQTAAKKRDDSVKSERLRPKTTGNAVKKPPGRNSSIPLLKKSPSSTKSSMCKIPKTSTTCYRSAVGTNNKHTLEVQFINKRKRLTTLTKELIDKQKPVLDLYENLVQIKAKLNELGKSVQLEEIKVLSVEKKKKLEEKLENEAQKEVQKEGGGGEAVSENMLVEMKTSIEEIPKTLLSICQNLLSRRAIIVELLESVTKSEVTVDDISDKIEALKSEGSELQKSLDMIICEHESRINELVNNWTSLLSDKKTKDDKEDSNIEDLQAQLEKQKKLVEQSNTIIKDLQQKLDEKKHVHDKSVNDLDVVIKGLRDQIRRLEVEIENERKNTMDHKTRNNVNGQTIKLLKTKISELELKSKDVDEKNSELSRRLKNIQDSHKSKECQWVKEKEDLSKTIKHQESILQKLTSDRNQFETRYKYAEKHKGQSEEKMSKEIENLRRELDETTRKLEEVQGEKNTAQEKFHAIEQHMIRMGMDSKREMFEITNSLDWGNDKPKGHMEEKMEELATKVLITQLEDRIKELEQERNAEATPNQSQLSPIQSQTPKVVQKQEIVLSGVDFELMRKNQDIINRYQQLLEESEEKLREKSMEVAKLTTEIRHLKVRQDALEEQNVVCPTVELQTMVEEGRAKLNELMRKSMESEQKIADYEAIIDKQAKQMVEMENLLRYRDNMSGVLKNSRDEIMLEKESLIKYSHDLRSVLIDVTKENKIKDRLIKELQDKINEKERVILKLERECRDLEQNLASTNEKRYKLQETVGCMEKELQATKAHVNQLAEIQTRYDLGVKYSPKPLEQTYLNLQTDPSSNCVCNAKSLLSVSLKKMDFLRARLYHLSSLDISALAQSDSNYTRSTQTFVGKKTSRTFDKVLSLTSRKCRLLQGKFNNVFDDIKENQFDDNNNFANVDFAGFPVLRASIVTADDLYRLN</sequence>
<reference evidence="3" key="1">
    <citation type="submission" date="2021-12" db="EMBL/GenBank/DDBJ databases">
        <authorList>
            <person name="King R."/>
        </authorList>
    </citation>
    <scope>NUCLEOTIDE SEQUENCE</scope>
</reference>
<dbReference type="AlphaFoldDB" id="A0A9P0BAQ2"/>
<feature type="compositionally biased region" description="Low complexity" evidence="2">
    <location>
        <begin position="90"/>
        <end position="105"/>
    </location>
</feature>
<dbReference type="EMBL" id="OV121138">
    <property type="protein sequence ID" value="CAH0561375.1"/>
    <property type="molecule type" value="Genomic_DNA"/>
</dbReference>
<evidence type="ECO:0000313" key="3">
    <source>
        <dbReference type="EMBL" id="CAH0561375.1"/>
    </source>
</evidence>
<keyword evidence="4" id="KW-1185">Reference proteome</keyword>
<dbReference type="Proteomes" id="UP001154078">
    <property type="component" value="Chromosome 7"/>
</dbReference>
<feature type="compositionally biased region" description="Basic and acidic residues" evidence="2">
    <location>
        <begin position="25"/>
        <end position="54"/>
    </location>
</feature>